<evidence type="ECO:0000313" key="2">
    <source>
        <dbReference type="EMBL" id="STY72333.1"/>
    </source>
</evidence>
<accession>A0A378NVD3</accession>
<protein>
    <recommendedName>
        <fullName evidence="4">DUF3784 domain-containing protein</fullName>
    </recommendedName>
</protein>
<feature type="transmembrane region" description="Helical" evidence="1">
    <location>
        <begin position="74"/>
        <end position="91"/>
    </location>
</feature>
<dbReference type="EMBL" id="UGPP01000001">
    <property type="protein sequence ID" value="STY72333.1"/>
    <property type="molecule type" value="Genomic_DNA"/>
</dbReference>
<dbReference type="RefSeq" id="WP_115152346.1">
    <property type="nucleotide sequence ID" value="NZ_UGPP01000001.1"/>
</dbReference>
<evidence type="ECO:0000256" key="1">
    <source>
        <dbReference type="SAM" id="Phobius"/>
    </source>
</evidence>
<proteinExistence type="predicted"/>
<dbReference type="AlphaFoldDB" id="A0A378NVD3"/>
<keyword evidence="1" id="KW-0812">Transmembrane</keyword>
<evidence type="ECO:0008006" key="4">
    <source>
        <dbReference type="Google" id="ProtNLM"/>
    </source>
</evidence>
<gene>
    <name evidence="2" type="ORF">NCTC10571_02526</name>
</gene>
<keyword evidence="1" id="KW-1133">Transmembrane helix</keyword>
<feature type="transmembrane region" description="Helical" evidence="1">
    <location>
        <begin position="43"/>
        <end position="68"/>
    </location>
</feature>
<name>A0A378NVD3_9FIRM</name>
<keyword evidence="1" id="KW-0472">Membrane</keyword>
<reference evidence="2 3" key="1">
    <citation type="submission" date="2018-06" db="EMBL/GenBank/DDBJ databases">
        <authorList>
            <consortium name="Pathogen Informatics"/>
            <person name="Doyle S."/>
        </authorList>
    </citation>
    <scope>NUCLEOTIDE SEQUENCE [LARGE SCALE GENOMIC DNA]</scope>
    <source>
        <strain evidence="2 3">NCTC10571</strain>
    </source>
</reference>
<organism evidence="2 3">
    <name type="scientific">Megamonas hypermegale</name>
    <dbReference type="NCBI Taxonomy" id="158847"/>
    <lineage>
        <taxon>Bacteria</taxon>
        <taxon>Bacillati</taxon>
        <taxon>Bacillota</taxon>
        <taxon>Negativicutes</taxon>
        <taxon>Selenomonadales</taxon>
        <taxon>Selenomonadaceae</taxon>
        <taxon>Megamonas</taxon>
    </lineage>
</organism>
<dbReference type="Proteomes" id="UP000255234">
    <property type="component" value="Unassembled WGS sequence"/>
</dbReference>
<sequence>MLDVLFMIIFVPLWGYLTYKIFNAYRKSHTMISDGPISELNGWFGVLISVGIIAGIILTIPCLIIMSLWKSHPIILGILIVAIIVIGYGYIQSKKTNNQ</sequence>
<evidence type="ECO:0000313" key="3">
    <source>
        <dbReference type="Proteomes" id="UP000255234"/>
    </source>
</evidence>
<feature type="transmembrane region" description="Helical" evidence="1">
    <location>
        <begin position="6"/>
        <end position="22"/>
    </location>
</feature>